<dbReference type="InterPro" id="IPR036271">
    <property type="entry name" value="Tet_transcr_reg_TetR-rel_C_sf"/>
</dbReference>
<keyword evidence="7" id="KW-1185">Reference proteome</keyword>
<dbReference type="OrthoDB" id="63332at2"/>
<dbReference type="KEGG" id="dwd:DSCW_41240"/>
<evidence type="ECO:0000256" key="3">
    <source>
        <dbReference type="ARBA" id="ARBA00023163"/>
    </source>
</evidence>
<dbReference type="Pfam" id="PF13305">
    <property type="entry name" value="TetR_C_33"/>
    <property type="match status" value="1"/>
</dbReference>
<feature type="DNA-binding region" description="H-T-H motif" evidence="4">
    <location>
        <begin position="35"/>
        <end position="54"/>
    </location>
</feature>
<reference evidence="6 7" key="1">
    <citation type="submission" date="2019-11" db="EMBL/GenBank/DDBJ databases">
        <title>Comparative genomics of hydrocarbon-degrading Desulfosarcina strains.</title>
        <authorList>
            <person name="Watanabe M."/>
            <person name="Kojima H."/>
            <person name="Fukui M."/>
        </authorList>
    </citation>
    <scope>NUCLEOTIDE SEQUENCE [LARGE SCALE GENOMIC DNA]</scope>
    <source>
        <strain evidence="6 7">PP31</strain>
    </source>
</reference>
<keyword evidence="1" id="KW-0805">Transcription regulation</keyword>
<dbReference type="InterPro" id="IPR009057">
    <property type="entry name" value="Homeodomain-like_sf"/>
</dbReference>
<evidence type="ECO:0000256" key="4">
    <source>
        <dbReference type="PROSITE-ProRule" id="PRU00335"/>
    </source>
</evidence>
<accession>A0A5K7ZL25</accession>
<dbReference type="Proteomes" id="UP000427769">
    <property type="component" value="Chromosome"/>
</dbReference>
<dbReference type="PANTHER" id="PTHR30055:SF234">
    <property type="entry name" value="HTH-TYPE TRANSCRIPTIONAL REGULATOR BETI"/>
    <property type="match status" value="1"/>
</dbReference>
<dbReference type="RefSeq" id="WP_155305518.1">
    <property type="nucleotide sequence ID" value="NZ_AP021875.1"/>
</dbReference>
<gene>
    <name evidence="6" type="ORF">DSCW_41240</name>
</gene>
<dbReference type="Gene3D" id="1.10.10.60">
    <property type="entry name" value="Homeodomain-like"/>
    <property type="match status" value="1"/>
</dbReference>
<dbReference type="InterPro" id="IPR001647">
    <property type="entry name" value="HTH_TetR"/>
</dbReference>
<evidence type="ECO:0000313" key="6">
    <source>
        <dbReference type="EMBL" id="BBO76707.1"/>
    </source>
</evidence>
<evidence type="ECO:0000256" key="1">
    <source>
        <dbReference type="ARBA" id="ARBA00023015"/>
    </source>
</evidence>
<dbReference type="Pfam" id="PF00440">
    <property type="entry name" value="TetR_N"/>
    <property type="match status" value="1"/>
</dbReference>
<proteinExistence type="predicted"/>
<evidence type="ECO:0000259" key="5">
    <source>
        <dbReference type="PROSITE" id="PS50977"/>
    </source>
</evidence>
<dbReference type="SUPFAM" id="SSF46689">
    <property type="entry name" value="Homeodomain-like"/>
    <property type="match status" value="1"/>
</dbReference>
<dbReference type="GO" id="GO:0000976">
    <property type="term" value="F:transcription cis-regulatory region binding"/>
    <property type="evidence" value="ECO:0007669"/>
    <property type="project" value="TreeGrafter"/>
</dbReference>
<dbReference type="EMBL" id="AP021875">
    <property type="protein sequence ID" value="BBO76707.1"/>
    <property type="molecule type" value="Genomic_DNA"/>
</dbReference>
<dbReference type="PANTHER" id="PTHR30055">
    <property type="entry name" value="HTH-TYPE TRANSCRIPTIONAL REGULATOR RUTR"/>
    <property type="match status" value="1"/>
</dbReference>
<keyword evidence="2 4" id="KW-0238">DNA-binding</keyword>
<protein>
    <recommendedName>
        <fullName evidence="5">HTH tetR-type domain-containing protein</fullName>
    </recommendedName>
</protein>
<dbReference type="SUPFAM" id="SSF48498">
    <property type="entry name" value="Tetracyclin repressor-like, C-terminal domain"/>
    <property type="match status" value="1"/>
</dbReference>
<dbReference type="InterPro" id="IPR025996">
    <property type="entry name" value="MT1864/Rv1816-like_C"/>
</dbReference>
<keyword evidence="3" id="KW-0804">Transcription</keyword>
<feature type="domain" description="HTH tetR-type" evidence="5">
    <location>
        <begin position="12"/>
        <end position="72"/>
    </location>
</feature>
<dbReference type="Gene3D" id="1.10.357.10">
    <property type="entry name" value="Tetracycline Repressor, domain 2"/>
    <property type="match status" value="1"/>
</dbReference>
<dbReference type="PRINTS" id="PR00455">
    <property type="entry name" value="HTHTETR"/>
</dbReference>
<evidence type="ECO:0000256" key="2">
    <source>
        <dbReference type="ARBA" id="ARBA00023125"/>
    </source>
</evidence>
<dbReference type="AlphaFoldDB" id="A0A5K7ZL25"/>
<dbReference type="PROSITE" id="PS50977">
    <property type="entry name" value="HTH_TETR_2"/>
    <property type="match status" value="1"/>
</dbReference>
<organism evidence="6 7">
    <name type="scientific">Desulfosarcina widdelii</name>
    <dbReference type="NCBI Taxonomy" id="947919"/>
    <lineage>
        <taxon>Bacteria</taxon>
        <taxon>Pseudomonadati</taxon>
        <taxon>Thermodesulfobacteriota</taxon>
        <taxon>Desulfobacteria</taxon>
        <taxon>Desulfobacterales</taxon>
        <taxon>Desulfosarcinaceae</taxon>
        <taxon>Desulfosarcina</taxon>
    </lineage>
</organism>
<name>A0A5K7ZL25_9BACT</name>
<dbReference type="InterPro" id="IPR050109">
    <property type="entry name" value="HTH-type_TetR-like_transc_reg"/>
</dbReference>
<dbReference type="GO" id="GO:0003700">
    <property type="term" value="F:DNA-binding transcription factor activity"/>
    <property type="evidence" value="ECO:0007669"/>
    <property type="project" value="TreeGrafter"/>
</dbReference>
<sequence>MPKPQRTLEEIEQTKTEILEQTVLLIAEVGYNNFTMRKLAARLGITATTIYNYYKNKDDLFLNILIRGFRELYARLEEADRSQATPAEKLRAMISAYTDFGLNDANFYNLMYAWHVPKFNDYVGTSLEPVARRQLEGALKIPEIFSITIKAYAEASNKSITDDETVFLMIHYWSHIHGFIAGCNNMTLYYLHKDPIAFKEQHIDSITEKFREDVLRLKDQGEKK</sequence>
<evidence type="ECO:0000313" key="7">
    <source>
        <dbReference type="Proteomes" id="UP000427769"/>
    </source>
</evidence>